<comment type="subcellular location">
    <subcellularLocation>
        <location evidence="1">Nucleus</location>
    </subcellularLocation>
</comment>
<evidence type="ECO:0000256" key="8">
    <source>
        <dbReference type="ARBA" id="ARBA00047571"/>
    </source>
</evidence>
<name>A0A5J4YY19_PORPP</name>
<dbReference type="GO" id="GO:0048188">
    <property type="term" value="C:Set1C/COMPASS complex"/>
    <property type="evidence" value="ECO:0007669"/>
    <property type="project" value="TreeGrafter"/>
</dbReference>
<dbReference type="SMART" id="SM00317">
    <property type="entry name" value="SET"/>
    <property type="match status" value="1"/>
</dbReference>
<keyword evidence="4 17" id="KW-0808">Transferase</keyword>
<dbReference type="SUPFAM" id="SSF54928">
    <property type="entry name" value="RNA-binding domain, RBD"/>
    <property type="match status" value="1"/>
</dbReference>
<evidence type="ECO:0000256" key="6">
    <source>
        <dbReference type="ARBA" id="ARBA00022853"/>
    </source>
</evidence>
<evidence type="ECO:0000256" key="13">
    <source>
        <dbReference type="SAM" id="MobiDB-lite"/>
    </source>
</evidence>
<keyword evidence="7" id="KW-0539">Nucleus</keyword>
<dbReference type="GO" id="GO:0032259">
    <property type="term" value="P:methylation"/>
    <property type="evidence" value="ECO:0007669"/>
    <property type="project" value="UniProtKB-KW"/>
</dbReference>
<keyword evidence="5" id="KW-0949">S-adenosyl-L-methionine</keyword>
<dbReference type="Gene3D" id="2.170.270.10">
    <property type="entry name" value="SET domain"/>
    <property type="match status" value="1"/>
</dbReference>
<dbReference type="Proteomes" id="UP000324585">
    <property type="component" value="Unassembled WGS sequence"/>
</dbReference>
<keyword evidence="6" id="KW-0156">Chromatin regulator</keyword>
<protein>
    <recommendedName>
        <fullName evidence="2">[histone H3]-lysine(4) N-trimethyltransferase</fullName>
        <ecNumber evidence="2">2.1.1.354</ecNumber>
    </recommendedName>
</protein>
<evidence type="ECO:0000256" key="7">
    <source>
        <dbReference type="ARBA" id="ARBA00023242"/>
    </source>
</evidence>
<keyword evidence="11" id="KW-0694">RNA-binding</keyword>
<evidence type="ECO:0000256" key="10">
    <source>
        <dbReference type="ARBA" id="ARBA00049129"/>
    </source>
</evidence>
<dbReference type="InterPro" id="IPR035979">
    <property type="entry name" value="RBD_domain_sf"/>
</dbReference>
<feature type="region of interest" description="Disordered" evidence="13">
    <location>
        <begin position="44"/>
        <end position="67"/>
    </location>
</feature>
<accession>A0A5J4YY19</accession>
<dbReference type="InterPro" id="IPR044570">
    <property type="entry name" value="Set1-like"/>
</dbReference>
<dbReference type="InterPro" id="IPR003616">
    <property type="entry name" value="Post-SET_dom"/>
</dbReference>
<comment type="caution">
    <text evidence="17">The sequence shown here is derived from an EMBL/GenBank/DDBJ whole genome shotgun (WGS) entry which is preliminary data.</text>
</comment>
<sequence length="985" mass="112701">MNREAKVVRSCARFARATSDWWVVRSASMDAERQLSKPGWTIRAPRHAVPGKLPSTSGSSRDTLPKNHVGNRRRFVLGLDHAHELTQAPKAKAVVKEQAEEKAGFVQVFSEKESVSWWPRQDSGEKNLRLIVPGDPDSSGASYLSYLCTAGSFRAVQNPSDGAIASQWPLKYCRQLSVNGKLAAEDTARMAPQDPRFGSSQEEYALLLQKQRERRSMALESMRSHVGYEKDKFEPTDDERLVYIEGLHSRVTRDFLYEELQACGKVRRIELHEDFGGARKDHGPEIEASRLHSAEQLHQIASVQFARVKDAERAIEQFQGRIWFGAKILMHIDVLGRRFAHECVKSELRKGEARLMKEAARKREEEEKQRRAREEERRRAAEKLEREQEALERKAQEEREAKQTSVWCVRMVWSVNHFELSSGSGSLTRRDREFLRRTDEAHPFLRMEVHGPVVLLTYRSASERSAAFDWLKAVVQHERMLHIRTIQEQDGIRMDTAKFNALNHVLETRLQESFDAAEKTKRNSQSDDINRQAVRDVTRNLTVDPVSFSFKTFRQELLKRLGQALRKEAERLLVTVSCDDEIETLSSESRLAVAMADAAKSAPVSANQEDWYQKLLQNDSRQKHRDHLPTYGRAGDSAALSGPNRNRVQRLKKFKRRRLTWTGDDSDSEEEDTDDEDESSTDDDAFLLYVDSKKNADDDMSDLHEEGDSESMAASKPSRSGQRRRRAGSESKLGSDELAWSAKSGGIDVLLDSPIDEQRVLQPVLPNASGSARSEPYRKVNPLEKAVWREQMQPSILGSEEVAEVVREAKRDARTQYRLFRRGMDGQGSDGFAALSALEFAKKSLRFDRSPIHGYGLFALERIEPDEFIIEYMGQKVRSAIARMREIKYTLCGSGDSYLFRLDANYVLDSTYYGTMARFVNHSCEPNVRARIMTMGEQTHICFYSLRRILPGEEILYDYKFEREMDPSKRDPCYCGAPKCRGFMN</sequence>
<dbReference type="InterPro" id="IPR046341">
    <property type="entry name" value="SET_dom_sf"/>
</dbReference>
<dbReference type="PANTHER" id="PTHR45814">
    <property type="entry name" value="HISTONE-LYSINE N-METHYLTRANSFERASE SETD1"/>
    <property type="match status" value="1"/>
</dbReference>
<evidence type="ECO:0000313" key="17">
    <source>
        <dbReference type="EMBL" id="KAA8495860.1"/>
    </source>
</evidence>
<evidence type="ECO:0000259" key="16">
    <source>
        <dbReference type="PROSITE" id="PS50868"/>
    </source>
</evidence>
<feature type="compositionally biased region" description="Basic and acidic residues" evidence="13">
    <location>
        <begin position="691"/>
        <end position="706"/>
    </location>
</feature>
<evidence type="ECO:0000256" key="2">
    <source>
        <dbReference type="ARBA" id="ARBA00012182"/>
    </source>
</evidence>
<comment type="catalytic activity">
    <reaction evidence="8">
        <text>L-lysyl(4)-[histone H3] + 3 S-adenosyl-L-methionine = N(6),N(6),N(6)-trimethyl-L-lysyl(4)-[histone H3] + 3 S-adenosyl-L-homocysteine + 3 H(+)</text>
        <dbReference type="Rhea" id="RHEA:60260"/>
        <dbReference type="Rhea" id="RHEA-COMP:15537"/>
        <dbReference type="Rhea" id="RHEA-COMP:15547"/>
        <dbReference type="ChEBI" id="CHEBI:15378"/>
        <dbReference type="ChEBI" id="CHEBI:29969"/>
        <dbReference type="ChEBI" id="CHEBI:57856"/>
        <dbReference type="ChEBI" id="CHEBI:59789"/>
        <dbReference type="ChEBI" id="CHEBI:61961"/>
        <dbReference type="EC" id="2.1.1.354"/>
    </reaction>
</comment>
<comment type="catalytic activity">
    <reaction evidence="9">
        <text>N(6)-methyl-L-lysyl(4)-[histone H3] + S-adenosyl-L-methionine = N(6),N(6)-dimethyl-L-lysyl(4)-[histone H3] + S-adenosyl-L-homocysteine + H(+)</text>
        <dbReference type="Rhea" id="RHEA:60268"/>
        <dbReference type="Rhea" id="RHEA-COMP:15540"/>
        <dbReference type="Rhea" id="RHEA-COMP:15543"/>
        <dbReference type="ChEBI" id="CHEBI:15378"/>
        <dbReference type="ChEBI" id="CHEBI:57856"/>
        <dbReference type="ChEBI" id="CHEBI:59789"/>
        <dbReference type="ChEBI" id="CHEBI:61929"/>
        <dbReference type="ChEBI" id="CHEBI:61976"/>
    </reaction>
</comment>
<dbReference type="Pfam" id="PF00856">
    <property type="entry name" value="SET"/>
    <property type="match status" value="1"/>
</dbReference>
<evidence type="ECO:0000256" key="4">
    <source>
        <dbReference type="ARBA" id="ARBA00022679"/>
    </source>
</evidence>
<keyword evidence="12" id="KW-0175">Coiled coil</keyword>
<dbReference type="GO" id="GO:0003723">
    <property type="term" value="F:RNA binding"/>
    <property type="evidence" value="ECO:0007669"/>
    <property type="project" value="UniProtKB-UniRule"/>
</dbReference>
<keyword evidence="3 17" id="KW-0489">Methyltransferase</keyword>
<organism evidence="17 18">
    <name type="scientific">Porphyridium purpureum</name>
    <name type="common">Red alga</name>
    <name type="synonym">Porphyridium cruentum</name>
    <dbReference type="NCBI Taxonomy" id="35688"/>
    <lineage>
        <taxon>Eukaryota</taxon>
        <taxon>Rhodophyta</taxon>
        <taxon>Bangiophyceae</taxon>
        <taxon>Porphyridiales</taxon>
        <taxon>Porphyridiaceae</taxon>
        <taxon>Porphyridium</taxon>
    </lineage>
</organism>
<dbReference type="OrthoDB" id="308383at2759"/>
<dbReference type="SUPFAM" id="SSF82199">
    <property type="entry name" value="SET domain"/>
    <property type="match status" value="1"/>
</dbReference>
<evidence type="ECO:0000256" key="3">
    <source>
        <dbReference type="ARBA" id="ARBA00022603"/>
    </source>
</evidence>
<dbReference type="EC" id="2.1.1.354" evidence="2"/>
<gene>
    <name evidence="17" type="ORF">FVE85_2015</name>
</gene>
<feature type="domain" description="SET" evidence="15">
    <location>
        <begin position="843"/>
        <end position="960"/>
    </location>
</feature>
<evidence type="ECO:0000256" key="11">
    <source>
        <dbReference type="PROSITE-ProRule" id="PRU00176"/>
    </source>
</evidence>
<dbReference type="AlphaFoldDB" id="A0A5J4YY19"/>
<dbReference type="PROSITE" id="PS50868">
    <property type="entry name" value="POST_SET"/>
    <property type="match status" value="1"/>
</dbReference>
<keyword evidence="18" id="KW-1185">Reference proteome</keyword>
<dbReference type="SMART" id="SM00360">
    <property type="entry name" value="RRM"/>
    <property type="match status" value="1"/>
</dbReference>
<evidence type="ECO:0000259" key="15">
    <source>
        <dbReference type="PROSITE" id="PS50280"/>
    </source>
</evidence>
<dbReference type="InterPro" id="IPR012677">
    <property type="entry name" value="Nucleotide-bd_a/b_plait_sf"/>
</dbReference>
<dbReference type="PROSITE" id="PS50280">
    <property type="entry name" value="SET"/>
    <property type="match status" value="1"/>
</dbReference>
<feature type="coiled-coil region" evidence="12">
    <location>
        <begin position="348"/>
        <end position="404"/>
    </location>
</feature>
<comment type="catalytic activity">
    <reaction evidence="10">
        <text>N(6),N(6)-dimethyl-L-lysyl(4)-[histone H3] + S-adenosyl-L-methionine = N(6),N(6),N(6)-trimethyl-L-lysyl(4)-[histone H3] + S-adenosyl-L-homocysteine + H(+)</text>
        <dbReference type="Rhea" id="RHEA:60272"/>
        <dbReference type="Rhea" id="RHEA-COMP:15537"/>
        <dbReference type="Rhea" id="RHEA-COMP:15540"/>
        <dbReference type="ChEBI" id="CHEBI:15378"/>
        <dbReference type="ChEBI" id="CHEBI:57856"/>
        <dbReference type="ChEBI" id="CHEBI:59789"/>
        <dbReference type="ChEBI" id="CHEBI:61961"/>
        <dbReference type="ChEBI" id="CHEBI:61976"/>
    </reaction>
</comment>
<feature type="region of interest" description="Disordered" evidence="13">
    <location>
        <begin position="618"/>
        <end position="737"/>
    </location>
</feature>
<feature type="compositionally biased region" description="Basic residues" evidence="13">
    <location>
        <begin position="647"/>
        <end position="659"/>
    </location>
</feature>
<evidence type="ECO:0000256" key="5">
    <source>
        <dbReference type="ARBA" id="ARBA00022691"/>
    </source>
</evidence>
<dbReference type="Gene3D" id="3.30.70.330">
    <property type="match status" value="1"/>
</dbReference>
<feature type="domain" description="Post-SET" evidence="16">
    <location>
        <begin position="969"/>
        <end position="985"/>
    </location>
</feature>
<dbReference type="CDD" id="cd00590">
    <property type="entry name" value="RRM_SF"/>
    <property type="match status" value="1"/>
</dbReference>
<reference evidence="18" key="1">
    <citation type="journal article" date="2019" name="Nat. Commun.">
        <title>Expansion of phycobilisome linker gene families in mesophilic red algae.</title>
        <authorList>
            <person name="Lee J."/>
            <person name="Kim D."/>
            <person name="Bhattacharya D."/>
            <person name="Yoon H.S."/>
        </authorList>
    </citation>
    <scope>NUCLEOTIDE SEQUENCE [LARGE SCALE GENOMIC DNA]</scope>
    <source>
        <strain evidence="18">CCMP 1328</strain>
    </source>
</reference>
<dbReference type="SMART" id="SM00508">
    <property type="entry name" value="PostSET"/>
    <property type="match status" value="1"/>
</dbReference>
<evidence type="ECO:0000313" key="18">
    <source>
        <dbReference type="Proteomes" id="UP000324585"/>
    </source>
</evidence>
<proteinExistence type="predicted"/>
<dbReference type="InterPro" id="IPR001214">
    <property type="entry name" value="SET_dom"/>
</dbReference>
<evidence type="ECO:0000256" key="1">
    <source>
        <dbReference type="ARBA" id="ARBA00004123"/>
    </source>
</evidence>
<evidence type="ECO:0000259" key="14">
    <source>
        <dbReference type="PROSITE" id="PS50102"/>
    </source>
</evidence>
<dbReference type="PROSITE" id="PS50102">
    <property type="entry name" value="RRM"/>
    <property type="match status" value="1"/>
</dbReference>
<evidence type="ECO:0000256" key="12">
    <source>
        <dbReference type="SAM" id="Coils"/>
    </source>
</evidence>
<dbReference type="PANTHER" id="PTHR45814:SF2">
    <property type="entry name" value="HISTONE-LYSINE N-METHYLTRANSFERASE SETD1"/>
    <property type="match status" value="1"/>
</dbReference>
<evidence type="ECO:0000256" key="9">
    <source>
        <dbReference type="ARBA" id="ARBA00047583"/>
    </source>
</evidence>
<dbReference type="GO" id="GO:0140999">
    <property type="term" value="F:histone H3K4 trimethyltransferase activity"/>
    <property type="evidence" value="ECO:0007669"/>
    <property type="project" value="UniProtKB-EC"/>
</dbReference>
<feature type="domain" description="RRM" evidence="14">
    <location>
        <begin position="240"/>
        <end position="328"/>
    </location>
</feature>
<dbReference type="EMBL" id="VRMN01000003">
    <property type="protein sequence ID" value="KAA8495860.1"/>
    <property type="molecule type" value="Genomic_DNA"/>
</dbReference>
<dbReference type="InterPro" id="IPR000504">
    <property type="entry name" value="RRM_dom"/>
</dbReference>
<feature type="compositionally biased region" description="Acidic residues" evidence="13">
    <location>
        <begin position="664"/>
        <end position="685"/>
    </location>
</feature>